<proteinExistence type="predicted"/>
<accession>A0A224YKS6</accession>
<evidence type="ECO:0000313" key="1">
    <source>
        <dbReference type="EMBL" id="MAA14390.1"/>
    </source>
</evidence>
<dbReference type="EMBL" id="GFPF01003244">
    <property type="protein sequence ID" value="MAA14390.1"/>
    <property type="molecule type" value="Transcribed_RNA"/>
</dbReference>
<dbReference type="AlphaFoldDB" id="A0A224YKS6"/>
<reference evidence="1" key="1">
    <citation type="journal article" date="2017" name="Parasit. Vectors">
        <title>Sialotranscriptomics of Rhipicephalus zambeziensis reveals intricate expression profiles of secretory proteins and suggests tight temporal transcriptional regulation during blood-feeding.</title>
        <authorList>
            <person name="de Castro M.H."/>
            <person name="de Klerk D."/>
            <person name="Pienaar R."/>
            <person name="Rees D.J.G."/>
            <person name="Mans B.J."/>
        </authorList>
    </citation>
    <scope>NUCLEOTIDE SEQUENCE</scope>
    <source>
        <tissue evidence="1">Salivary glands</tissue>
    </source>
</reference>
<name>A0A224YKS6_9ACAR</name>
<sequence length="105" mass="12163">MLFATAACMQCKMATTCQRLTQKQKLSDLNEATFESIQGMHFQARKSRHCRHTASIHLACEYFWGLSLSRELKHATAKQNKFHLPQVLDKAMAKYFVQNMRAHMT</sequence>
<organism evidence="1">
    <name type="scientific">Rhipicephalus zambeziensis</name>
    <dbReference type="NCBI Taxonomy" id="60191"/>
    <lineage>
        <taxon>Eukaryota</taxon>
        <taxon>Metazoa</taxon>
        <taxon>Ecdysozoa</taxon>
        <taxon>Arthropoda</taxon>
        <taxon>Chelicerata</taxon>
        <taxon>Arachnida</taxon>
        <taxon>Acari</taxon>
        <taxon>Parasitiformes</taxon>
        <taxon>Ixodida</taxon>
        <taxon>Ixodoidea</taxon>
        <taxon>Ixodidae</taxon>
        <taxon>Rhipicephalinae</taxon>
        <taxon>Rhipicephalus</taxon>
        <taxon>Rhipicephalus</taxon>
    </lineage>
</organism>
<protein>
    <submittedName>
        <fullName evidence="1">Uncharacterized protein</fullName>
    </submittedName>
</protein>